<evidence type="ECO:0000313" key="3">
    <source>
        <dbReference type="EMBL" id="TBM45915.1"/>
    </source>
</evidence>
<dbReference type="EMBL" id="SISP01000002">
    <property type="protein sequence ID" value="TBM45915.1"/>
    <property type="molecule type" value="Genomic_DNA"/>
</dbReference>
<reference evidence="3 5" key="1">
    <citation type="submission" date="2019-02" db="EMBL/GenBank/DDBJ databases">
        <title>Genomic plasticity associated with the antimicrobial resistance in Vibrio cholerae.</title>
        <authorList>
            <person name="Verma J."/>
            <person name="Bag S."/>
            <person name="Saha B."/>
            <person name="Kumar P."/>
            <person name="Ghosh T.S."/>
            <person name="Dayal M."/>
            <person name="Senapati T."/>
            <person name="Mehra S."/>
            <person name="Dey P."/>
            <person name="Desigamani A."/>
            <person name="Kumar D."/>
            <person name="Rana P."/>
            <person name="Kumar B."/>
            <person name="Maiti T.K."/>
            <person name="Sharma N.C."/>
            <person name="Bhadra R.K."/>
            <person name="Mutreja A."/>
            <person name="Nair G.B."/>
            <person name="Ramamurthy T."/>
            <person name="Das B."/>
        </authorList>
    </citation>
    <scope>NUCLEOTIDE SEQUENCE [LARGE SCALE GENOMIC DNA]</scope>
    <source>
        <strain evidence="3 5">IDH06781</strain>
    </source>
</reference>
<evidence type="ECO:0000313" key="5">
    <source>
        <dbReference type="Proteomes" id="UP000294145"/>
    </source>
</evidence>
<dbReference type="Proteomes" id="UP000323225">
    <property type="component" value="Unassembled WGS sequence"/>
</dbReference>
<name>A0A085PQX4_VIBCL</name>
<evidence type="ECO:0000313" key="2">
    <source>
        <dbReference type="EMBL" id="KAA1256148.1"/>
    </source>
</evidence>
<protein>
    <submittedName>
        <fullName evidence="4">Oxidoreductase</fullName>
    </submittedName>
</protein>
<dbReference type="EMBL" id="VIOS01000078">
    <property type="protein sequence ID" value="TQP10428.1"/>
    <property type="molecule type" value="Genomic_DNA"/>
</dbReference>
<evidence type="ECO:0000313" key="7">
    <source>
        <dbReference type="Proteomes" id="UP000323225"/>
    </source>
</evidence>
<evidence type="ECO:0000313" key="6">
    <source>
        <dbReference type="Proteomes" id="UP000319979"/>
    </source>
</evidence>
<dbReference type="Proteomes" id="UP000319979">
    <property type="component" value="Unassembled WGS sequence"/>
</dbReference>
<dbReference type="Proteomes" id="UP000294145">
    <property type="component" value="Unassembled WGS sequence"/>
</dbReference>
<reference evidence="4 6" key="2">
    <citation type="submission" date="2019-07" db="EMBL/GenBank/DDBJ databases">
        <title>Phenotypic and genotypic antimicrobial resistance traits of Vibrio cholerae non-O1/non-O139 isolated from a large Austrian lake frequently associated with cases of infection.</title>
        <authorList>
            <person name="Lepuschitz S."/>
            <person name="Baron S."/>
            <person name="Larvor E."/>
            <person name="Granier S."/>
            <person name="Pretzer C."/>
            <person name="Mach R.L."/>
            <person name="Farnleitner A.H."/>
            <person name="Ruppitsch W."/>
            <person name="Pleininger S."/>
            <person name="Indra A."/>
            <person name="Kirschner A.K.T."/>
        </authorList>
    </citation>
    <scope>NUCLEOTIDE SEQUENCE [LARGE SCALE GENOMIC DNA]</scope>
    <source>
        <strain evidence="4 6">A12JL36W90</strain>
    </source>
</reference>
<evidence type="ECO:0000256" key="1">
    <source>
        <dbReference type="SAM" id="SignalP"/>
    </source>
</evidence>
<keyword evidence="1" id="KW-0732">Signal</keyword>
<comment type="caution">
    <text evidence="4">The sequence shown here is derived from an EMBL/GenBank/DDBJ whole genome shotgun (WGS) entry which is preliminary data.</text>
</comment>
<reference evidence="2 7" key="3">
    <citation type="submission" date="2019-09" db="EMBL/GenBank/DDBJ databases">
        <authorList>
            <person name="Kritzky A."/>
            <person name="Schelkanova E.Y."/>
            <person name="Alkhova Z.V."/>
            <person name="Smirnova N.I."/>
        </authorList>
    </citation>
    <scope>NUCLEOTIDE SEQUENCE [LARGE SCALE GENOMIC DNA]</scope>
    <source>
        <strain evidence="2 7">M1526</strain>
    </source>
</reference>
<dbReference type="EMBL" id="VUAA01000002">
    <property type="protein sequence ID" value="KAA1256148.1"/>
    <property type="molecule type" value="Genomic_DNA"/>
</dbReference>
<feature type="signal peptide" evidence="1">
    <location>
        <begin position="1"/>
        <end position="21"/>
    </location>
</feature>
<sequence>MRTMKAMLLTLLALISSKLFAQEPILTITHQGQTVSATYQELLARSDLTIVTETPWTQGNTEFKGISAQALLAWMGVKQADLKVIALNKYWAEIPYSDIEKYNPVFAIQNNGKPMQIRDRGPIWSIYPLSSSGELDNEILHSRMVWQISSIEIITP</sequence>
<organism evidence="4 6">
    <name type="scientific">Vibrio cholerae</name>
    <dbReference type="NCBI Taxonomy" id="666"/>
    <lineage>
        <taxon>Bacteria</taxon>
        <taxon>Pseudomonadati</taxon>
        <taxon>Pseudomonadota</taxon>
        <taxon>Gammaproteobacteria</taxon>
        <taxon>Vibrionales</taxon>
        <taxon>Vibrionaceae</taxon>
        <taxon>Vibrio</taxon>
    </lineage>
</organism>
<dbReference type="AlphaFoldDB" id="A0A085PQX4"/>
<feature type="chain" id="PRO_5015029104" evidence="1">
    <location>
        <begin position="22"/>
        <end position="156"/>
    </location>
</feature>
<dbReference type="SUPFAM" id="SSF56524">
    <property type="entry name" value="Oxidoreductase molybdopterin-binding domain"/>
    <property type="match status" value="1"/>
</dbReference>
<proteinExistence type="predicted"/>
<dbReference type="InterPro" id="IPR036374">
    <property type="entry name" value="OxRdtase_Mopterin-bd_sf"/>
</dbReference>
<accession>A0A085PQX4</accession>
<gene>
    <name evidence="3" type="ORF">EYB64_03180</name>
    <name evidence="2" type="ORF">F0M16_02160</name>
    <name evidence="4" type="ORF">FLM02_15735</name>
</gene>
<evidence type="ECO:0000313" key="4">
    <source>
        <dbReference type="EMBL" id="TQP10428.1"/>
    </source>
</evidence>